<dbReference type="PANTHER" id="PTHR24220:SF86">
    <property type="entry name" value="ABC TRANSPORTER ABCH.1"/>
    <property type="match status" value="1"/>
</dbReference>
<evidence type="ECO:0000259" key="4">
    <source>
        <dbReference type="PROSITE" id="PS50893"/>
    </source>
</evidence>
<dbReference type="GO" id="GO:0005524">
    <property type="term" value="F:ATP binding"/>
    <property type="evidence" value="ECO:0007669"/>
    <property type="project" value="UniProtKB-KW"/>
</dbReference>
<dbReference type="InterPro" id="IPR027417">
    <property type="entry name" value="P-loop_NTPase"/>
</dbReference>
<dbReference type="InterPro" id="IPR017911">
    <property type="entry name" value="MacB-like_ATP-bd"/>
</dbReference>
<dbReference type="CDD" id="cd03255">
    <property type="entry name" value="ABC_MJ0796_LolCDE_FtsE"/>
    <property type="match status" value="1"/>
</dbReference>
<dbReference type="EMBL" id="JAGGLG010000005">
    <property type="protein sequence ID" value="MBP2017545.1"/>
    <property type="molecule type" value="Genomic_DNA"/>
</dbReference>
<reference evidence="5 6" key="1">
    <citation type="submission" date="2021-03" db="EMBL/GenBank/DDBJ databases">
        <title>Genomic Encyclopedia of Type Strains, Phase IV (KMG-IV): sequencing the most valuable type-strain genomes for metagenomic binning, comparative biology and taxonomic classification.</title>
        <authorList>
            <person name="Goeker M."/>
        </authorList>
    </citation>
    <scope>NUCLEOTIDE SEQUENCE [LARGE SCALE GENOMIC DNA]</scope>
    <source>
        <strain evidence="5 6">DSM 27138</strain>
    </source>
</reference>
<dbReference type="InterPro" id="IPR003593">
    <property type="entry name" value="AAA+_ATPase"/>
</dbReference>
<dbReference type="PROSITE" id="PS00211">
    <property type="entry name" value="ABC_TRANSPORTER_1"/>
    <property type="match status" value="1"/>
</dbReference>
<dbReference type="InterPro" id="IPR015854">
    <property type="entry name" value="ABC_transpr_LolD-like"/>
</dbReference>
<dbReference type="PROSITE" id="PS50893">
    <property type="entry name" value="ABC_TRANSPORTER_2"/>
    <property type="match status" value="1"/>
</dbReference>
<protein>
    <submittedName>
        <fullName evidence="5">ABC transport system ATP-binding protein</fullName>
    </submittedName>
</protein>
<proteinExistence type="predicted"/>
<dbReference type="Pfam" id="PF00005">
    <property type="entry name" value="ABC_tran"/>
    <property type="match status" value="1"/>
</dbReference>
<keyword evidence="1" id="KW-0813">Transport</keyword>
<comment type="caution">
    <text evidence="5">The sequence shown here is derived from an EMBL/GenBank/DDBJ whole genome shotgun (WGS) entry which is preliminary data.</text>
</comment>
<evidence type="ECO:0000256" key="3">
    <source>
        <dbReference type="ARBA" id="ARBA00022840"/>
    </source>
</evidence>
<evidence type="ECO:0000256" key="2">
    <source>
        <dbReference type="ARBA" id="ARBA00022741"/>
    </source>
</evidence>
<dbReference type="Gene3D" id="3.40.50.300">
    <property type="entry name" value="P-loop containing nucleotide triphosphate hydrolases"/>
    <property type="match status" value="1"/>
</dbReference>
<dbReference type="SUPFAM" id="SSF52540">
    <property type="entry name" value="P-loop containing nucleoside triphosphate hydrolases"/>
    <property type="match status" value="1"/>
</dbReference>
<organism evidence="5 6">
    <name type="scientific">Symbiobacterium terraclitae</name>
    <dbReference type="NCBI Taxonomy" id="557451"/>
    <lineage>
        <taxon>Bacteria</taxon>
        <taxon>Bacillati</taxon>
        <taxon>Bacillota</taxon>
        <taxon>Clostridia</taxon>
        <taxon>Eubacteriales</taxon>
        <taxon>Symbiobacteriaceae</taxon>
        <taxon>Symbiobacterium</taxon>
    </lineage>
</organism>
<evidence type="ECO:0000313" key="5">
    <source>
        <dbReference type="EMBL" id="MBP2017545.1"/>
    </source>
</evidence>
<evidence type="ECO:0000313" key="6">
    <source>
        <dbReference type="Proteomes" id="UP001519289"/>
    </source>
</evidence>
<dbReference type="SMART" id="SM00382">
    <property type="entry name" value="AAA"/>
    <property type="match status" value="1"/>
</dbReference>
<accession>A0ABS4JPU7</accession>
<dbReference type="Proteomes" id="UP001519289">
    <property type="component" value="Unassembled WGS sequence"/>
</dbReference>
<dbReference type="InterPro" id="IPR017871">
    <property type="entry name" value="ABC_transporter-like_CS"/>
</dbReference>
<gene>
    <name evidence="5" type="ORF">J2Z79_000928</name>
</gene>
<dbReference type="PANTHER" id="PTHR24220">
    <property type="entry name" value="IMPORT ATP-BINDING PROTEIN"/>
    <property type="match status" value="1"/>
</dbReference>
<evidence type="ECO:0000256" key="1">
    <source>
        <dbReference type="ARBA" id="ARBA00022448"/>
    </source>
</evidence>
<keyword evidence="2" id="KW-0547">Nucleotide-binding</keyword>
<dbReference type="RefSeq" id="WP_209465686.1">
    <property type="nucleotide sequence ID" value="NZ_JAGGLG010000005.1"/>
</dbReference>
<keyword evidence="3 5" id="KW-0067">ATP-binding</keyword>
<dbReference type="InterPro" id="IPR003439">
    <property type="entry name" value="ABC_transporter-like_ATP-bd"/>
</dbReference>
<sequence length="227" mass="24497">MSTQPLLVAEGLVKIYPMGVRALDGASLTVGRGEIVGIMGRSGSGKSTLLHILGCLDRPDAGRVWIDGVEVTRLADAALPAVRLRRLGFIFQAHNLVPTLTALENVALPLRYLRPRPANPYERARTMLEAVGLGDRLHHLPGQLSGGQQQRVAIARALVNNPALVLADEPTGALDSQNARALLRLMRRLAQERGQTFVVVTHDPVVGQVCDRIYRMEDGRVLATAAG</sequence>
<name>A0ABS4JPU7_9FIRM</name>
<feature type="domain" description="ABC transporter" evidence="4">
    <location>
        <begin position="7"/>
        <end position="226"/>
    </location>
</feature>
<keyword evidence="6" id="KW-1185">Reference proteome</keyword>